<protein>
    <submittedName>
        <fullName evidence="3">Sec14, putative</fullName>
    </submittedName>
</protein>
<organism evidence="4">
    <name type="scientific">Perkinsus marinus (strain ATCC 50983 / TXsc)</name>
    <dbReference type="NCBI Taxonomy" id="423536"/>
    <lineage>
        <taxon>Eukaryota</taxon>
        <taxon>Sar</taxon>
        <taxon>Alveolata</taxon>
        <taxon>Perkinsozoa</taxon>
        <taxon>Perkinsea</taxon>
        <taxon>Perkinsida</taxon>
        <taxon>Perkinsidae</taxon>
        <taxon>Perkinsus</taxon>
    </lineage>
</organism>
<dbReference type="OrthoDB" id="75724at2759"/>
<dbReference type="InterPro" id="IPR036865">
    <property type="entry name" value="CRAL-TRIO_dom_sf"/>
</dbReference>
<gene>
    <name evidence="3" type="ORF">Pmar_PMAR007610</name>
</gene>
<dbReference type="InterPro" id="IPR001251">
    <property type="entry name" value="CRAL-TRIO_dom"/>
</dbReference>
<evidence type="ECO:0000256" key="1">
    <source>
        <dbReference type="SAM" id="MobiDB-lite"/>
    </source>
</evidence>
<keyword evidence="4" id="KW-1185">Reference proteome</keyword>
<evidence type="ECO:0000313" key="3">
    <source>
        <dbReference type="EMBL" id="EEQ97363.1"/>
    </source>
</evidence>
<proteinExistence type="predicted"/>
<dbReference type="CDD" id="cd00170">
    <property type="entry name" value="SEC14"/>
    <property type="match status" value="1"/>
</dbReference>
<evidence type="ECO:0000313" key="4">
    <source>
        <dbReference type="Proteomes" id="UP000007800"/>
    </source>
</evidence>
<dbReference type="PROSITE" id="PS50191">
    <property type="entry name" value="CRAL_TRIO"/>
    <property type="match status" value="1"/>
</dbReference>
<dbReference type="Proteomes" id="UP000007800">
    <property type="component" value="Unassembled WGS sequence"/>
</dbReference>
<reference evidence="3 4" key="1">
    <citation type="submission" date="2008-07" db="EMBL/GenBank/DDBJ databases">
        <authorList>
            <person name="El-Sayed N."/>
            <person name="Caler E."/>
            <person name="Inman J."/>
            <person name="Amedeo P."/>
            <person name="Hass B."/>
            <person name="Wortman J."/>
        </authorList>
    </citation>
    <scope>NUCLEOTIDE SEQUENCE [LARGE SCALE GENOMIC DNA]</scope>
    <source>
        <strain evidence="4">ATCC 50983 / TXsc</strain>
    </source>
</reference>
<sequence length="399" mass="45553">MLSTMKGRRQAAVENVTTVLHDIVRVVPAVFRLRIRNEHSTREGPRRRLRHAKSWFWRPHEPTSQLSTTDEDEEEEDDFDSAESSLDTCDFYTCLTSDIPDLAELDSFPEAQEHTQEPEGDKLLPKGIENYIPPTLVEGSGPTEQRHFFGSTLMEDGLCLTEFEKEQLAALQAYWADNSITDPLEGSGLERSHILRLLQGNHWDLPKTTADLYRLRECKETRLPSLSEVRATIETGVIYWHGRDKYLRPILVVRPGIYISENLSSDDCAKASIYQMEVLERQLTSPLHVEHQTCLVDLEGCSAWAFPISMMSPVMSIMQTMYCARLGHMYVVNMPRMMYAFAKLVMRLLDPSTTKKIDIFHGGFEEALLETISSDVLEARYGGDCEDQVSDFCVPQFMT</sequence>
<dbReference type="PANTHER" id="PTHR46818:SF1">
    <property type="entry name" value="CHROMOSOME UNDETERMINED SCAFFOLD_125, WHOLE GENOME SHOTGUN SEQUENCE"/>
    <property type="match status" value="1"/>
</dbReference>
<dbReference type="InParanoid" id="C5M0X9"/>
<dbReference type="EMBL" id="GG687195">
    <property type="protein sequence ID" value="EEQ97363.1"/>
    <property type="molecule type" value="Genomic_DNA"/>
</dbReference>
<dbReference type="AlphaFoldDB" id="C5M0X9"/>
<dbReference type="OMA" id="LQGNHWD"/>
<dbReference type="Gene3D" id="3.40.525.10">
    <property type="entry name" value="CRAL-TRIO lipid binding domain"/>
    <property type="match status" value="1"/>
</dbReference>
<feature type="compositionally biased region" description="Acidic residues" evidence="1">
    <location>
        <begin position="69"/>
        <end position="81"/>
    </location>
</feature>
<feature type="domain" description="CRAL-TRIO" evidence="2">
    <location>
        <begin position="226"/>
        <end position="389"/>
    </location>
</feature>
<dbReference type="Pfam" id="PF00650">
    <property type="entry name" value="CRAL_TRIO"/>
    <property type="match status" value="1"/>
</dbReference>
<dbReference type="SMART" id="SM00516">
    <property type="entry name" value="SEC14"/>
    <property type="match status" value="1"/>
</dbReference>
<dbReference type="SUPFAM" id="SSF52087">
    <property type="entry name" value="CRAL/TRIO domain"/>
    <property type="match status" value="1"/>
</dbReference>
<feature type="region of interest" description="Disordered" evidence="1">
    <location>
        <begin position="61"/>
        <end position="84"/>
    </location>
</feature>
<accession>C5M0X9</accession>
<dbReference type="PANTHER" id="PTHR46818">
    <property type="entry name" value="DOMAIN-CONTAINING PROTEIN, PUTATIVE-RELATED"/>
    <property type="match status" value="1"/>
</dbReference>
<evidence type="ECO:0000259" key="2">
    <source>
        <dbReference type="PROSITE" id="PS50191"/>
    </source>
</evidence>
<dbReference type="GeneID" id="9054841"/>
<dbReference type="RefSeq" id="XP_002764646.1">
    <property type="nucleotide sequence ID" value="XM_002764600.1"/>
</dbReference>
<name>C5M0X9_PERM5</name>